<gene>
    <name evidence="2" type="ORF">ASPVEDRAFT_806324</name>
</gene>
<reference evidence="3" key="1">
    <citation type="journal article" date="2017" name="Genome Biol.">
        <title>Comparative genomics reveals high biological diversity and specific adaptations in the industrially and medically important fungal genus Aspergillus.</title>
        <authorList>
            <person name="de Vries R.P."/>
            <person name="Riley R."/>
            <person name="Wiebenga A."/>
            <person name="Aguilar-Osorio G."/>
            <person name="Amillis S."/>
            <person name="Uchima C.A."/>
            <person name="Anderluh G."/>
            <person name="Asadollahi M."/>
            <person name="Askin M."/>
            <person name="Barry K."/>
            <person name="Battaglia E."/>
            <person name="Bayram O."/>
            <person name="Benocci T."/>
            <person name="Braus-Stromeyer S.A."/>
            <person name="Caldana C."/>
            <person name="Canovas D."/>
            <person name="Cerqueira G.C."/>
            <person name="Chen F."/>
            <person name="Chen W."/>
            <person name="Choi C."/>
            <person name="Clum A."/>
            <person name="Dos Santos R.A."/>
            <person name="Damasio A.R."/>
            <person name="Diallinas G."/>
            <person name="Emri T."/>
            <person name="Fekete E."/>
            <person name="Flipphi M."/>
            <person name="Freyberg S."/>
            <person name="Gallo A."/>
            <person name="Gournas C."/>
            <person name="Habgood R."/>
            <person name="Hainaut M."/>
            <person name="Harispe M.L."/>
            <person name="Henrissat B."/>
            <person name="Hilden K.S."/>
            <person name="Hope R."/>
            <person name="Hossain A."/>
            <person name="Karabika E."/>
            <person name="Karaffa L."/>
            <person name="Karanyi Z."/>
            <person name="Krasevec N."/>
            <person name="Kuo A."/>
            <person name="Kusch H."/>
            <person name="LaButti K."/>
            <person name="Lagendijk E.L."/>
            <person name="Lapidus A."/>
            <person name="Levasseur A."/>
            <person name="Lindquist E."/>
            <person name="Lipzen A."/>
            <person name="Logrieco A.F."/>
            <person name="MacCabe A."/>
            <person name="Maekelae M.R."/>
            <person name="Malavazi I."/>
            <person name="Melin P."/>
            <person name="Meyer V."/>
            <person name="Mielnichuk N."/>
            <person name="Miskei M."/>
            <person name="Molnar A.P."/>
            <person name="Mule G."/>
            <person name="Ngan C.Y."/>
            <person name="Orejas M."/>
            <person name="Orosz E."/>
            <person name="Ouedraogo J.P."/>
            <person name="Overkamp K.M."/>
            <person name="Park H.-S."/>
            <person name="Perrone G."/>
            <person name="Piumi F."/>
            <person name="Punt P.J."/>
            <person name="Ram A.F."/>
            <person name="Ramon A."/>
            <person name="Rauscher S."/>
            <person name="Record E."/>
            <person name="Riano-Pachon D.M."/>
            <person name="Robert V."/>
            <person name="Roehrig J."/>
            <person name="Ruller R."/>
            <person name="Salamov A."/>
            <person name="Salih N.S."/>
            <person name="Samson R.A."/>
            <person name="Sandor E."/>
            <person name="Sanguinetti M."/>
            <person name="Schuetze T."/>
            <person name="Sepcic K."/>
            <person name="Shelest E."/>
            <person name="Sherlock G."/>
            <person name="Sophianopoulou V."/>
            <person name="Squina F.M."/>
            <person name="Sun H."/>
            <person name="Susca A."/>
            <person name="Todd R.B."/>
            <person name="Tsang A."/>
            <person name="Unkles S.E."/>
            <person name="van de Wiele N."/>
            <person name="van Rossen-Uffink D."/>
            <person name="Oliveira J.V."/>
            <person name="Vesth T.C."/>
            <person name="Visser J."/>
            <person name="Yu J.-H."/>
            <person name="Zhou M."/>
            <person name="Andersen M.R."/>
            <person name="Archer D.B."/>
            <person name="Baker S.E."/>
            <person name="Benoit I."/>
            <person name="Brakhage A.A."/>
            <person name="Braus G.H."/>
            <person name="Fischer R."/>
            <person name="Frisvad J.C."/>
            <person name="Goldman G.H."/>
            <person name="Houbraken J."/>
            <person name="Oakley B."/>
            <person name="Pocsi I."/>
            <person name="Scazzocchio C."/>
            <person name="Seiboth B."/>
            <person name="vanKuyk P.A."/>
            <person name="Wortman J."/>
            <person name="Dyer P.S."/>
            <person name="Grigoriev I.V."/>
        </authorList>
    </citation>
    <scope>NUCLEOTIDE SEQUENCE [LARGE SCALE GENOMIC DNA]</scope>
    <source>
        <strain evidence="3">CBS 583.65</strain>
    </source>
</reference>
<feature type="compositionally biased region" description="Polar residues" evidence="1">
    <location>
        <begin position="99"/>
        <end position="118"/>
    </location>
</feature>
<dbReference type="EMBL" id="KV878132">
    <property type="protein sequence ID" value="OJJ04653.1"/>
    <property type="molecule type" value="Genomic_DNA"/>
</dbReference>
<evidence type="ECO:0000313" key="3">
    <source>
        <dbReference type="Proteomes" id="UP000184073"/>
    </source>
</evidence>
<proteinExistence type="predicted"/>
<organism evidence="2 3">
    <name type="scientific">Aspergillus versicolor CBS 583.65</name>
    <dbReference type="NCBI Taxonomy" id="1036611"/>
    <lineage>
        <taxon>Eukaryota</taxon>
        <taxon>Fungi</taxon>
        <taxon>Dikarya</taxon>
        <taxon>Ascomycota</taxon>
        <taxon>Pezizomycotina</taxon>
        <taxon>Eurotiomycetes</taxon>
        <taxon>Eurotiomycetidae</taxon>
        <taxon>Eurotiales</taxon>
        <taxon>Aspergillaceae</taxon>
        <taxon>Aspergillus</taxon>
        <taxon>Aspergillus subgen. Nidulantes</taxon>
    </lineage>
</organism>
<dbReference type="GeneID" id="63732412"/>
<dbReference type="RefSeq" id="XP_040670415.1">
    <property type="nucleotide sequence ID" value="XM_040816901.1"/>
</dbReference>
<protein>
    <submittedName>
        <fullName evidence="2">Uncharacterized protein</fullName>
    </submittedName>
</protein>
<evidence type="ECO:0000256" key="1">
    <source>
        <dbReference type="SAM" id="MobiDB-lite"/>
    </source>
</evidence>
<feature type="region of interest" description="Disordered" evidence="1">
    <location>
        <begin position="99"/>
        <end position="121"/>
    </location>
</feature>
<dbReference type="Proteomes" id="UP000184073">
    <property type="component" value="Unassembled WGS sequence"/>
</dbReference>
<feature type="region of interest" description="Disordered" evidence="1">
    <location>
        <begin position="1"/>
        <end position="30"/>
    </location>
</feature>
<dbReference type="VEuPathDB" id="FungiDB:ASPVEDRAFT_806324"/>
<sequence length="188" mass="20759">MKTAEAPGLGERTKENRETPGIKQEEPNGEEKKAIVICDLCFPNPWFREVPDPRSPDRMMMSIALTETWGREERKLGPATRAGNCNSTGNERALESQENYCASPNADTRPSTSSTQRLMPTHDFDRPGVGFNNATLSLLIILLTAPIDIHPRQCTESIATQLSSIYVSGSPDRCQVVIATFQDQLIAP</sequence>
<keyword evidence="3" id="KW-1185">Reference proteome</keyword>
<feature type="region of interest" description="Disordered" evidence="1">
    <location>
        <begin position="72"/>
        <end position="91"/>
    </location>
</feature>
<evidence type="ECO:0000313" key="2">
    <source>
        <dbReference type="EMBL" id="OJJ04653.1"/>
    </source>
</evidence>
<feature type="compositionally biased region" description="Basic and acidic residues" evidence="1">
    <location>
        <begin position="11"/>
        <end position="30"/>
    </location>
</feature>
<dbReference type="AlphaFoldDB" id="A0A1L9PT34"/>
<accession>A0A1L9PT34</accession>
<name>A0A1L9PT34_ASPVE</name>